<dbReference type="EMBL" id="QLNQ01000030">
    <property type="protein sequence ID" value="RCK54541.1"/>
    <property type="molecule type" value="Genomic_DNA"/>
</dbReference>
<keyword evidence="5 13" id="KW-0067">ATP-binding</keyword>
<evidence type="ECO:0000256" key="5">
    <source>
        <dbReference type="ARBA" id="ARBA00022840"/>
    </source>
</evidence>
<dbReference type="OrthoDB" id="10249039at2759"/>
<dbReference type="SMART" id="SM00212">
    <property type="entry name" value="UBCc"/>
    <property type="match status" value="1"/>
</dbReference>
<dbReference type="Pfam" id="PF00179">
    <property type="entry name" value="UQ_con"/>
    <property type="match status" value="1"/>
</dbReference>
<comment type="caution">
    <text evidence="16">The sequence shown here is derived from an EMBL/GenBank/DDBJ whole genome shotgun (WGS) entry which is preliminary data.</text>
</comment>
<gene>
    <name evidence="16" type="primary">UBC12_1</name>
    <name evidence="16" type="ORF">Cantr_04821</name>
</gene>
<evidence type="ECO:0000256" key="8">
    <source>
        <dbReference type="ARBA" id="ARBA00044084"/>
    </source>
</evidence>
<name>A0A367XNZ4_9ASCO</name>
<dbReference type="PROSITE" id="PS50127">
    <property type="entry name" value="UBC_2"/>
    <property type="match status" value="1"/>
</dbReference>
<dbReference type="CDD" id="cd23794">
    <property type="entry name" value="UBCc_UBE2F_UBE2M"/>
    <property type="match status" value="1"/>
</dbReference>
<evidence type="ECO:0000256" key="7">
    <source>
        <dbReference type="ARBA" id="ARBA00044047"/>
    </source>
</evidence>
<dbReference type="Proteomes" id="UP000253472">
    <property type="component" value="Unassembled WGS sequence"/>
</dbReference>
<evidence type="ECO:0000313" key="17">
    <source>
        <dbReference type="Proteomes" id="UP000253472"/>
    </source>
</evidence>
<accession>A0A367XNZ4</accession>
<dbReference type="PROSITE" id="PS00183">
    <property type="entry name" value="UBC_1"/>
    <property type="match status" value="1"/>
</dbReference>
<dbReference type="PANTHER" id="PTHR24067">
    <property type="entry name" value="UBIQUITIN-CONJUGATING ENZYME E2"/>
    <property type="match status" value="1"/>
</dbReference>
<dbReference type="InterPro" id="IPR023313">
    <property type="entry name" value="UBQ-conjugating_AS"/>
</dbReference>
<comment type="similarity">
    <text evidence="13">Belongs to the ubiquitin-conjugating enzyme family.</text>
</comment>
<comment type="catalytic activity">
    <reaction evidence="6">
        <text>[E1 NEDD8-activating enzyme]-S-[NEDD8 protein]-yl-L-cysteine + [E2 NEDD8-conjugating enzyme]-L-cysteine = [E1 NEDD8-activating enzyme]-L-cysteine + [E2 NEDD8-conjugating enzyme]-S-[NEDD8-protein]-yl-L-cysteine.</text>
        <dbReference type="EC" id="2.3.2.34"/>
    </reaction>
</comment>
<organism evidence="16 17">
    <name type="scientific">Candida viswanathii</name>
    <dbReference type="NCBI Taxonomy" id="5486"/>
    <lineage>
        <taxon>Eukaryota</taxon>
        <taxon>Fungi</taxon>
        <taxon>Dikarya</taxon>
        <taxon>Ascomycota</taxon>
        <taxon>Saccharomycotina</taxon>
        <taxon>Pichiomycetes</taxon>
        <taxon>Debaryomycetaceae</taxon>
        <taxon>Candida/Lodderomyces clade</taxon>
        <taxon>Candida</taxon>
    </lineage>
</organism>
<evidence type="ECO:0000256" key="3">
    <source>
        <dbReference type="ARBA" id="ARBA00022741"/>
    </source>
</evidence>
<evidence type="ECO:0000313" key="16">
    <source>
        <dbReference type="EMBL" id="RCK54541.1"/>
    </source>
</evidence>
<keyword evidence="4 13" id="KW-0833">Ubl conjugation pathway</keyword>
<dbReference type="EC" id="2.3.2.34" evidence="7"/>
<evidence type="ECO:0000256" key="4">
    <source>
        <dbReference type="ARBA" id="ARBA00022786"/>
    </source>
</evidence>
<evidence type="ECO:0000256" key="6">
    <source>
        <dbReference type="ARBA" id="ARBA00043698"/>
    </source>
</evidence>
<dbReference type="InterPro" id="IPR016135">
    <property type="entry name" value="UBQ-conjugating_enzyme/RWD"/>
</dbReference>
<protein>
    <recommendedName>
        <fullName evidence="9">NEDD8-conjugating enzyme UBC12</fullName>
        <ecNumber evidence="7">2.3.2.34</ecNumber>
    </recommendedName>
    <alternativeName>
        <fullName evidence="8">NEDD8-conjugating enzyme Ubc12</fullName>
    </alternativeName>
    <alternativeName>
        <fullName evidence="10">RUB1-conjugating enzyme</fullName>
    </alternativeName>
    <alternativeName>
        <fullName evidence="11">Ubiquitin carrier protein 12</fullName>
    </alternativeName>
</protein>
<proteinExistence type="inferred from homology"/>
<feature type="region of interest" description="Disordered" evidence="14">
    <location>
        <begin position="1"/>
        <end position="38"/>
    </location>
</feature>
<reference evidence="16 17" key="1">
    <citation type="submission" date="2018-06" db="EMBL/GenBank/DDBJ databases">
        <title>Whole genome sequencing of Candida tropicalis (genome annotated by CSBL at Korea University).</title>
        <authorList>
            <person name="Ahn J."/>
        </authorList>
    </citation>
    <scope>NUCLEOTIDE SEQUENCE [LARGE SCALE GENOMIC DNA]</scope>
    <source>
        <strain evidence="16 17">ATCC 20962</strain>
    </source>
</reference>
<evidence type="ECO:0000256" key="12">
    <source>
        <dbReference type="PROSITE-ProRule" id="PRU10133"/>
    </source>
</evidence>
<keyword evidence="17" id="KW-1185">Reference proteome</keyword>
<dbReference type="InterPro" id="IPR050113">
    <property type="entry name" value="Ub_conjugating_enzyme"/>
</dbReference>
<feature type="active site" description="Glycyl thioester intermediate" evidence="12">
    <location>
        <position position="120"/>
    </location>
</feature>
<evidence type="ECO:0000256" key="13">
    <source>
        <dbReference type="RuleBase" id="RU362109"/>
    </source>
</evidence>
<evidence type="ECO:0000256" key="11">
    <source>
        <dbReference type="ARBA" id="ARBA00044315"/>
    </source>
</evidence>
<dbReference type="STRING" id="5486.A0A367XNZ4"/>
<dbReference type="GO" id="GO:0005524">
    <property type="term" value="F:ATP binding"/>
    <property type="evidence" value="ECO:0007669"/>
    <property type="project" value="UniProtKB-UniRule"/>
</dbReference>
<dbReference type="SUPFAM" id="SSF54495">
    <property type="entry name" value="UBC-like"/>
    <property type="match status" value="1"/>
</dbReference>
<sequence length="191" mass="21874">MLKLREIKKKQDEERLAKSQSQSPTPGPASTSDSKVTPAQLRVQKDITELDLPPSIKITFPNPNDFFNFNLKLIPQEGYYKNGQFEFKIEINSNFPIDPPKIKCLQKIYHPNIDLQGNICLNILREDWSPVLNLNGVFMGLNILFLEPNPNDPLNKDAANVLVKDKKQFARNVNNSMRGGFLDLVYYDRVI</sequence>
<comment type="pathway">
    <text evidence="1">Protein modification; protein neddylation.</text>
</comment>
<keyword evidence="3 13" id="KW-0547">Nucleotide-binding</keyword>
<evidence type="ECO:0000256" key="10">
    <source>
        <dbReference type="ARBA" id="ARBA00044279"/>
    </source>
</evidence>
<evidence type="ECO:0000256" key="9">
    <source>
        <dbReference type="ARBA" id="ARBA00044092"/>
    </source>
</evidence>
<dbReference type="GO" id="GO:0061654">
    <property type="term" value="F:NEDD8 conjugating enzyme activity"/>
    <property type="evidence" value="ECO:0007669"/>
    <property type="project" value="UniProtKB-EC"/>
</dbReference>
<evidence type="ECO:0000256" key="1">
    <source>
        <dbReference type="ARBA" id="ARBA00005032"/>
    </source>
</evidence>
<dbReference type="FunFam" id="3.10.110.10:FF:000005">
    <property type="entry name" value="NEDD8-conjugating enzyme Ubc12"/>
    <property type="match status" value="1"/>
</dbReference>
<evidence type="ECO:0000259" key="15">
    <source>
        <dbReference type="PROSITE" id="PS50127"/>
    </source>
</evidence>
<evidence type="ECO:0000256" key="14">
    <source>
        <dbReference type="SAM" id="MobiDB-lite"/>
    </source>
</evidence>
<dbReference type="Gene3D" id="3.10.110.10">
    <property type="entry name" value="Ubiquitin Conjugating Enzyme"/>
    <property type="match status" value="1"/>
</dbReference>
<dbReference type="AlphaFoldDB" id="A0A367XNZ4"/>
<keyword evidence="2" id="KW-0808">Transferase</keyword>
<feature type="domain" description="UBC core" evidence="15">
    <location>
        <begin position="38"/>
        <end position="182"/>
    </location>
</feature>
<dbReference type="InterPro" id="IPR000608">
    <property type="entry name" value="UBC"/>
</dbReference>
<feature type="compositionally biased region" description="Polar residues" evidence="14">
    <location>
        <begin position="18"/>
        <end position="37"/>
    </location>
</feature>
<evidence type="ECO:0000256" key="2">
    <source>
        <dbReference type="ARBA" id="ARBA00022679"/>
    </source>
</evidence>